<reference evidence="2 3" key="1">
    <citation type="submission" date="2019-07" db="EMBL/GenBank/DDBJ databases">
        <title>Genome sequencing of lignin-degrading bacterial isolates.</title>
        <authorList>
            <person name="Gladden J."/>
        </authorList>
    </citation>
    <scope>NUCLEOTIDE SEQUENCE [LARGE SCALE GENOMIC DNA]</scope>
    <source>
        <strain evidence="2 3">J45</strain>
    </source>
</reference>
<accession>A0A562E5F7</accession>
<name>A0A562E5F7_RHORH</name>
<gene>
    <name evidence="2" type="ORF">L618_000200000240</name>
</gene>
<protein>
    <submittedName>
        <fullName evidence="2">Uncharacterized protein</fullName>
    </submittedName>
</protein>
<proteinExistence type="predicted"/>
<dbReference type="Proteomes" id="UP000317573">
    <property type="component" value="Unassembled WGS sequence"/>
</dbReference>
<evidence type="ECO:0000313" key="3">
    <source>
        <dbReference type="Proteomes" id="UP000317573"/>
    </source>
</evidence>
<feature type="compositionally biased region" description="Basic and acidic residues" evidence="1">
    <location>
        <begin position="102"/>
        <end position="117"/>
    </location>
</feature>
<sequence length="117" mass="13011">MGALLVAVTVIAVFVVIDRVGLWAERRGWVYWRKRRNGRGGDAGGSVLGVMDELFSPGRRHTIEEIASKKNGRIDIAVGDDEWVDLDSGRVRLSTTRPPSAVREERRDDSEEGEPHA</sequence>
<comment type="caution">
    <text evidence="2">The sequence shown here is derived from an EMBL/GenBank/DDBJ whole genome shotgun (WGS) entry which is preliminary data.</text>
</comment>
<feature type="region of interest" description="Disordered" evidence="1">
    <location>
        <begin position="93"/>
        <end position="117"/>
    </location>
</feature>
<dbReference type="AlphaFoldDB" id="A0A562E5F7"/>
<evidence type="ECO:0000256" key="1">
    <source>
        <dbReference type="SAM" id="MobiDB-lite"/>
    </source>
</evidence>
<evidence type="ECO:0000313" key="2">
    <source>
        <dbReference type="EMBL" id="TWH16943.1"/>
    </source>
</evidence>
<dbReference type="RefSeq" id="WP_145691667.1">
    <property type="nucleotide sequence ID" value="NZ_VLJT01000017.1"/>
</dbReference>
<organism evidence="2 3">
    <name type="scientific">Rhodococcus rhodochrous J45</name>
    <dbReference type="NCBI Taxonomy" id="935266"/>
    <lineage>
        <taxon>Bacteria</taxon>
        <taxon>Bacillati</taxon>
        <taxon>Actinomycetota</taxon>
        <taxon>Actinomycetes</taxon>
        <taxon>Mycobacteriales</taxon>
        <taxon>Nocardiaceae</taxon>
        <taxon>Rhodococcus</taxon>
    </lineage>
</organism>
<dbReference type="EMBL" id="VLJT01000017">
    <property type="protein sequence ID" value="TWH16943.1"/>
    <property type="molecule type" value="Genomic_DNA"/>
</dbReference>